<keyword evidence="2" id="KW-1185">Reference proteome</keyword>
<gene>
    <name evidence="1" type="ORF">CPELLU_LOCUS15796</name>
</gene>
<dbReference type="OrthoDB" id="2423209at2759"/>
<dbReference type="Gene3D" id="3.90.1600.10">
    <property type="entry name" value="Palm domain of DNA polymerase"/>
    <property type="match status" value="1"/>
</dbReference>
<dbReference type="SUPFAM" id="SSF56672">
    <property type="entry name" value="DNA/RNA polymerases"/>
    <property type="match status" value="1"/>
</dbReference>
<dbReference type="InterPro" id="IPR043502">
    <property type="entry name" value="DNA/RNA_pol_sf"/>
</dbReference>
<evidence type="ECO:0000313" key="2">
    <source>
        <dbReference type="Proteomes" id="UP000789759"/>
    </source>
</evidence>
<reference evidence="1" key="1">
    <citation type="submission" date="2021-06" db="EMBL/GenBank/DDBJ databases">
        <authorList>
            <person name="Kallberg Y."/>
            <person name="Tangrot J."/>
            <person name="Rosling A."/>
        </authorList>
    </citation>
    <scope>NUCLEOTIDE SEQUENCE</scope>
    <source>
        <strain evidence="1">FL966</strain>
    </source>
</reference>
<dbReference type="AlphaFoldDB" id="A0A9N9J8L8"/>
<name>A0A9N9J8L8_9GLOM</name>
<organism evidence="1 2">
    <name type="scientific">Cetraspora pellucida</name>
    <dbReference type="NCBI Taxonomy" id="1433469"/>
    <lineage>
        <taxon>Eukaryota</taxon>
        <taxon>Fungi</taxon>
        <taxon>Fungi incertae sedis</taxon>
        <taxon>Mucoromycota</taxon>
        <taxon>Glomeromycotina</taxon>
        <taxon>Glomeromycetes</taxon>
        <taxon>Diversisporales</taxon>
        <taxon>Gigasporaceae</taxon>
        <taxon>Cetraspora</taxon>
    </lineage>
</organism>
<comment type="caution">
    <text evidence="1">The sequence shown here is derived from an EMBL/GenBank/DDBJ whole genome shotgun (WGS) entry which is preliminary data.</text>
</comment>
<proteinExistence type="predicted"/>
<accession>A0A9N9J8L8</accession>
<protein>
    <submittedName>
        <fullName evidence="1">16455_t:CDS:1</fullName>
    </submittedName>
</protein>
<sequence length="234" mass="28165">NSIYGITGYIHSPLYNKKVTLSVTALVHSFTRCVMEIIKEQGCNVVYENAEIKKQFWLEMINKTIRFSKELQLHINEILKKETSYFYIAVAYKKVLMPGIFPQKKMYFGIKHEDYTNFDNPKLFMKGRIIKKNATKFYRTIAIDIIYEVVKKYIDEKDLNLFKLTDRYNPNFKHTTLTDFTNRNFQSKKKSKNTKVINFMTRMNDNYKIEIVTRRFYYYIMTHQDKKAQTYENM</sequence>
<dbReference type="EMBL" id="CAJVQA010021573">
    <property type="protein sequence ID" value="CAG8769679.1"/>
    <property type="molecule type" value="Genomic_DNA"/>
</dbReference>
<dbReference type="InterPro" id="IPR023211">
    <property type="entry name" value="DNA_pol_palm_dom_sf"/>
</dbReference>
<evidence type="ECO:0000313" key="1">
    <source>
        <dbReference type="EMBL" id="CAG8769679.1"/>
    </source>
</evidence>
<dbReference type="Proteomes" id="UP000789759">
    <property type="component" value="Unassembled WGS sequence"/>
</dbReference>
<feature type="non-terminal residue" evidence="1">
    <location>
        <position position="234"/>
    </location>
</feature>